<sequence length="200" mass="23433">MDYSLKKDNRKKFQDKQKLKHKHSTPSDKKYYHLKKTEESIEDAKSKKEKLEKKLGNNFERYDQDSNNINSDEQGNNIFEQLDAYDSTQDRIKLQSILKERVQEEKETELRQHDTKMDPNNFTSRDIHSMDINELNNLIGRTKIADESVNESPILDKIVPKTPANTNKIEKAKSMSKQVQDKSLIPPDLHDDQAFLDDIL</sequence>
<dbReference type="AlphaFoldDB" id="A0A9P6WHE0"/>
<feature type="compositionally biased region" description="Basic and acidic residues" evidence="1">
    <location>
        <begin position="1"/>
        <end position="17"/>
    </location>
</feature>
<feature type="compositionally biased region" description="Basic and acidic residues" evidence="1">
    <location>
        <begin position="104"/>
        <end position="117"/>
    </location>
</feature>
<feature type="region of interest" description="Disordered" evidence="1">
    <location>
        <begin position="55"/>
        <end position="74"/>
    </location>
</feature>
<feature type="compositionally biased region" description="Basic and acidic residues" evidence="1">
    <location>
        <begin position="25"/>
        <end position="48"/>
    </location>
</feature>
<evidence type="ECO:0000256" key="1">
    <source>
        <dbReference type="SAM" id="MobiDB-lite"/>
    </source>
</evidence>
<feature type="region of interest" description="Disordered" evidence="1">
    <location>
        <begin position="1"/>
        <end position="48"/>
    </location>
</feature>
<gene>
    <name evidence="2" type="ORF">C6P45_003021</name>
</gene>
<evidence type="ECO:0000313" key="3">
    <source>
        <dbReference type="Proteomes" id="UP000750334"/>
    </source>
</evidence>
<dbReference type="Proteomes" id="UP000750334">
    <property type="component" value="Unassembled WGS sequence"/>
</dbReference>
<protein>
    <submittedName>
        <fullName evidence="2">Uncharacterized protein</fullName>
    </submittedName>
</protein>
<comment type="caution">
    <text evidence="2">The sequence shown here is derived from an EMBL/GenBank/DDBJ whole genome shotgun (WGS) entry which is preliminary data.</text>
</comment>
<feature type="region of interest" description="Disordered" evidence="1">
    <location>
        <begin position="165"/>
        <end position="191"/>
    </location>
</feature>
<feature type="region of interest" description="Disordered" evidence="1">
    <location>
        <begin position="104"/>
        <end position="125"/>
    </location>
</feature>
<accession>A0A9P6WHE0</accession>
<reference evidence="2 3" key="1">
    <citation type="submission" date="2020-11" db="EMBL/GenBank/DDBJ databases">
        <title>Kefir isolates.</title>
        <authorList>
            <person name="Marcisauskas S."/>
            <person name="Kim Y."/>
            <person name="Blasche S."/>
        </authorList>
    </citation>
    <scope>NUCLEOTIDE SEQUENCE [LARGE SCALE GENOMIC DNA]</scope>
    <source>
        <strain evidence="2 3">OG2</strain>
    </source>
</reference>
<dbReference type="InterPro" id="IPR035303">
    <property type="entry name" value="DUF5364"/>
</dbReference>
<feature type="compositionally biased region" description="Polar residues" evidence="1">
    <location>
        <begin position="65"/>
        <end position="74"/>
    </location>
</feature>
<keyword evidence="3" id="KW-1185">Reference proteome</keyword>
<evidence type="ECO:0000313" key="2">
    <source>
        <dbReference type="EMBL" id="KAG0672337.1"/>
    </source>
</evidence>
<name>A0A9P6WHE0_MAUEX</name>
<feature type="compositionally biased region" description="Basic and acidic residues" evidence="1">
    <location>
        <begin position="55"/>
        <end position="64"/>
    </location>
</feature>
<dbReference type="OrthoDB" id="4069039at2759"/>
<dbReference type="Pfam" id="PF17322">
    <property type="entry name" value="DUF5364"/>
    <property type="match status" value="1"/>
</dbReference>
<proteinExistence type="predicted"/>
<organism evidence="2 3">
    <name type="scientific">Maudiozyma exigua</name>
    <name type="common">Yeast</name>
    <name type="synonym">Kazachstania exigua</name>
    <dbReference type="NCBI Taxonomy" id="34358"/>
    <lineage>
        <taxon>Eukaryota</taxon>
        <taxon>Fungi</taxon>
        <taxon>Dikarya</taxon>
        <taxon>Ascomycota</taxon>
        <taxon>Saccharomycotina</taxon>
        <taxon>Saccharomycetes</taxon>
        <taxon>Saccharomycetales</taxon>
        <taxon>Saccharomycetaceae</taxon>
        <taxon>Maudiozyma</taxon>
    </lineage>
</organism>
<dbReference type="EMBL" id="PUHR01000003">
    <property type="protein sequence ID" value="KAG0672337.1"/>
    <property type="molecule type" value="Genomic_DNA"/>
</dbReference>